<sequence length="238" mass="26389">MSQQLFSSPLSSPLYFADPRPLAFWTTTAVTSDLNEINSPAGQPSSDNDDLDKTQPPLSALRNEIPTELYRQMPQLGRLTQNHPRDNEDGLTFLMRLRASTTPEDAVTFTAFAAKPKMAIWWGYECLRHAASELSANDRHMMELVATWTTYPDDENRFRTAREALYAPVRSPAVFLGLAVTWSGGSIAPNDPAQVPEHRAPRAINSAVLSCLSGAALNNRPIQLARFIDLAAPLFRSF</sequence>
<name>A0A1B1A3V6_9RHOB</name>
<dbReference type="AlphaFoldDB" id="A0A1B1A3V6"/>
<organism evidence="2 3">
    <name type="scientific">Tritonibacter mobilis F1926</name>
    <dbReference type="NCBI Taxonomy" id="1265309"/>
    <lineage>
        <taxon>Bacteria</taxon>
        <taxon>Pseudomonadati</taxon>
        <taxon>Pseudomonadota</taxon>
        <taxon>Alphaproteobacteria</taxon>
        <taxon>Rhodobacterales</taxon>
        <taxon>Paracoccaceae</taxon>
        <taxon>Tritonibacter</taxon>
    </lineage>
</organism>
<dbReference type="KEGG" id="rmb:K529_010755"/>
<dbReference type="EMBL" id="CP015230">
    <property type="protein sequence ID" value="ANP41245.1"/>
    <property type="molecule type" value="Genomic_DNA"/>
</dbReference>
<accession>A0A1B1A3V6</accession>
<gene>
    <name evidence="2" type="ORF">K529_010755</name>
</gene>
<evidence type="ECO:0000313" key="2">
    <source>
        <dbReference type="EMBL" id="ANP41245.1"/>
    </source>
</evidence>
<dbReference type="STRING" id="1265309.K529_010755"/>
<feature type="region of interest" description="Disordered" evidence="1">
    <location>
        <begin position="35"/>
        <end position="66"/>
    </location>
</feature>
<proteinExistence type="predicted"/>
<evidence type="ECO:0000313" key="3">
    <source>
        <dbReference type="Proteomes" id="UP000013243"/>
    </source>
</evidence>
<reference evidence="2 3" key="1">
    <citation type="journal article" date="2016" name="ISME J.">
        <title>Global occurrence and heterogeneity of the Roseobacter-clade species Ruegeria mobilis.</title>
        <authorList>
            <person name="Sonnenschein E."/>
            <person name="Gram L."/>
        </authorList>
    </citation>
    <scope>NUCLEOTIDE SEQUENCE [LARGE SCALE GENOMIC DNA]</scope>
    <source>
        <strain evidence="2 3">F1926</strain>
    </source>
</reference>
<feature type="compositionally biased region" description="Polar residues" evidence="1">
    <location>
        <begin position="35"/>
        <end position="46"/>
    </location>
</feature>
<dbReference type="InterPro" id="IPR053855">
    <property type="entry name" value="DUF6931"/>
</dbReference>
<evidence type="ECO:0000256" key="1">
    <source>
        <dbReference type="SAM" id="MobiDB-lite"/>
    </source>
</evidence>
<protein>
    <submittedName>
        <fullName evidence="2">Uncharacterized protein</fullName>
    </submittedName>
</protein>
<dbReference type="Pfam" id="PF22011">
    <property type="entry name" value="DUF6931"/>
    <property type="match status" value="1"/>
</dbReference>
<dbReference type="Proteomes" id="UP000013243">
    <property type="component" value="Chromosome"/>
</dbReference>